<feature type="region of interest" description="Disordered" evidence="1">
    <location>
        <begin position="346"/>
        <end position="374"/>
    </location>
</feature>
<dbReference type="SUPFAM" id="SSF51126">
    <property type="entry name" value="Pectin lyase-like"/>
    <property type="match status" value="1"/>
</dbReference>
<keyword evidence="2" id="KW-0732">Signal</keyword>
<dbReference type="InterPro" id="IPR012334">
    <property type="entry name" value="Pectin_lyas_fold"/>
</dbReference>
<dbReference type="Gene3D" id="2.160.20.10">
    <property type="entry name" value="Single-stranded right-handed beta-helix, Pectin lyase-like"/>
    <property type="match status" value="1"/>
</dbReference>
<protein>
    <recommendedName>
        <fullName evidence="5">Right handed beta helix domain-containing protein</fullName>
    </recommendedName>
</protein>
<reference evidence="4" key="1">
    <citation type="journal article" date="2019" name="Int. J. Syst. Evol. Microbiol.">
        <title>The Global Catalogue of Microorganisms (GCM) 10K type strain sequencing project: providing services to taxonomists for standard genome sequencing and annotation.</title>
        <authorList>
            <consortium name="The Broad Institute Genomics Platform"/>
            <consortium name="The Broad Institute Genome Sequencing Center for Infectious Disease"/>
            <person name="Wu L."/>
            <person name="Ma J."/>
        </authorList>
    </citation>
    <scope>NUCLEOTIDE SEQUENCE [LARGE SCALE GENOMIC DNA]</scope>
    <source>
        <strain evidence="4">CGMCC 4.7178</strain>
    </source>
</reference>
<organism evidence="3 4">
    <name type="scientific">Streptomyces daqingensis</name>
    <dbReference type="NCBI Taxonomy" id="1472640"/>
    <lineage>
        <taxon>Bacteria</taxon>
        <taxon>Bacillati</taxon>
        <taxon>Actinomycetota</taxon>
        <taxon>Actinomycetes</taxon>
        <taxon>Kitasatosporales</taxon>
        <taxon>Streptomycetaceae</taxon>
        <taxon>Streptomyces</taxon>
    </lineage>
</organism>
<gene>
    <name evidence="3" type="ORF">GCM10012287_27680</name>
</gene>
<keyword evidence="4" id="KW-1185">Reference proteome</keyword>
<evidence type="ECO:0008006" key="5">
    <source>
        <dbReference type="Google" id="ProtNLM"/>
    </source>
</evidence>
<evidence type="ECO:0000256" key="1">
    <source>
        <dbReference type="SAM" id="MobiDB-lite"/>
    </source>
</evidence>
<evidence type="ECO:0000313" key="3">
    <source>
        <dbReference type="EMBL" id="GGO49706.1"/>
    </source>
</evidence>
<proteinExistence type="predicted"/>
<dbReference type="RefSeq" id="WP_189037427.1">
    <property type="nucleotide sequence ID" value="NZ_BMMP01000008.1"/>
</dbReference>
<dbReference type="EMBL" id="BMMP01000008">
    <property type="protein sequence ID" value="GGO49706.1"/>
    <property type="molecule type" value="Genomic_DNA"/>
</dbReference>
<feature type="signal peptide" evidence="2">
    <location>
        <begin position="1"/>
        <end position="30"/>
    </location>
</feature>
<accession>A0ABQ2MD24</accession>
<comment type="caution">
    <text evidence="3">The sequence shown here is derived from an EMBL/GenBank/DDBJ whole genome shotgun (WGS) entry which is preliminary data.</text>
</comment>
<feature type="chain" id="PRO_5045592996" description="Right handed beta helix domain-containing protein" evidence="2">
    <location>
        <begin position="31"/>
        <end position="374"/>
    </location>
</feature>
<sequence length="374" mass="38191">MTDKFRRATFTAATGLGLCLTLLPAGQAQAQAQAPTRVPCNDIAALRQAVDAANSGGGSIVLAPRCVYNLSNADNADDGLPEITGNVRISGDGTYIQRGTSAQAPFRIFHVRQGGSLTVESVTVRGGQTTVNSGHGGGFFNDRGSLTLKHVTVTGNQGSVGGGIWNQLGKLVLENSTVRDNRGGFGGGIATNGTMRMSGGAIRGNLGGQWGGGLANAGDTKLNRVSVEGNTSSDHGGGIMTLAINTETGPLRADFTKVRGNIAQVDGGGVQTGADEPTTLYRSTVSHNTSNGARTSGGGIANPGTSFGLFIGTNSTVKTEKSGAKAKKQPTPFEVNLIRSTVFKNHPTNCAPPRSVPRCEAVGSAPAEKKPSAS</sequence>
<evidence type="ECO:0000313" key="4">
    <source>
        <dbReference type="Proteomes" id="UP000631535"/>
    </source>
</evidence>
<dbReference type="InterPro" id="IPR011050">
    <property type="entry name" value="Pectin_lyase_fold/virulence"/>
</dbReference>
<dbReference type="Proteomes" id="UP000631535">
    <property type="component" value="Unassembled WGS sequence"/>
</dbReference>
<evidence type="ECO:0000256" key="2">
    <source>
        <dbReference type="SAM" id="SignalP"/>
    </source>
</evidence>
<name>A0ABQ2MD24_9ACTN</name>